<dbReference type="InterPro" id="IPR036736">
    <property type="entry name" value="ACP-like_sf"/>
</dbReference>
<sequence>MGHCKFFNLLYEAVGTVRSESLAVLDSLEGEESLMSLLIPSLGLDSVEIFELVGYLEDNSGVNIPESKIFSFRTIGELKAFMALD</sequence>
<dbReference type="InterPro" id="IPR009081">
    <property type="entry name" value="PP-bd_ACP"/>
</dbReference>
<dbReference type="SUPFAM" id="SSF47336">
    <property type="entry name" value="ACP-like"/>
    <property type="match status" value="1"/>
</dbReference>
<dbReference type="Gene3D" id="1.10.1200.10">
    <property type="entry name" value="ACP-like"/>
    <property type="match status" value="1"/>
</dbReference>
<proteinExistence type="predicted"/>
<dbReference type="AlphaFoldDB" id="A0A0C2EIZ7"/>
<gene>
    <name evidence="2" type="ORF">UCMB321_0396</name>
</gene>
<dbReference type="Pfam" id="PF00550">
    <property type="entry name" value="PP-binding"/>
    <property type="match status" value="1"/>
</dbReference>
<comment type="caution">
    <text evidence="2">The sequence shown here is derived from an EMBL/GenBank/DDBJ whole genome shotgun (WGS) entry which is preliminary data.</text>
</comment>
<name>A0A0C2EIZ7_9PSED</name>
<feature type="domain" description="Carrier" evidence="1">
    <location>
        <begin position="8"/>
        <end position="85"/>
    </location>
</feature>
<keyword evidence="3" id="KW-1185">Reference proteome</keyword>
<reference evidence="2 3" key="1">
    <citation type="submission" date="2015-01" db="EMBL/GenBank/DDBJ databases">
        <title>Complete genome of Pseudomonas batumici UCM B-321 producer of the batumin antibiotic with strong antistaphilococcal and potential anticancer activity.</title>
        <authorList>
            <person name="Klochko V.V."/>
            <person name="Zelena L.B."/>
            <person name="Elena K.A."/>
            <person name="Reva O.N."/>
        </authorList>
    </citation>
    <scope>NUCLEOTIDE SEQUENCE [LARGE SCALE GENOMIC DNA]</scope>
    <source>
        <strain evidence="2 3">UCM B-321</strain>
    </source>
</reference>
<dbReference type="STRING" id="226910.UCMB321_0396"/>
<dbReference type="EMBL" id="JXDG01000003">
    <property type="protein sequence ID" value="KIH86029.1"/>
    <property type="molecule type" value="Genomic_DNA"/>
</dbReference>
<evidence type="ECO:0000313" key="2">
    <source>
        <dbReference type="EMBL" id="KIH86029.1"/>
    </source>
</evidence>
<protein>
    <submittedName>
        <fullName evidence="2">BatX, batumin synthesis operon, putative acyl carrier protein</fullName>
    </submittedName>
</protein>
<accession>A0A0C2EIZ7</accession>
<evidence type="ECO:0000313" key="3">
    <source>
        <dbReference type="Proteomes" id="UP000031535"/>
    </source>
</evidence>
<organism evidence="2 3">
    <name type="scientific">Pseudomonas batumici</name>
    <dbReference type="NCBI Taxonomy" id="226910"/>
    <lineage>
        <taxon>Bacteria</taxon>
        <taxon>Pseudomonadati</taxon>
        <taxon>Pseudomonadota</taxon>
        <taxon>Gammaproteobacteria</taxon>
        <taxon>Pseudomonadales</taxon>
        <taxon>Pseudomonadaceae</taxon>
        <taxon>Pseudomonas</taxon>
    </lineage>
</organism>
<dbReference type="Proteomes" id="UP000031535">
    <property type="component" value="Unassembled WGS sequence"/>
</dbReference>
<evidence type="ECO:0000259" key="1">
    <source>
        <dbReference type="PROSITE" id="PS50075"/>
    </source>
</evidence>
<dbReference type="PROSITE" id="PS50075">
    <property type="entry name" value="CARRIER"/>
    <property type="match status" value="1"/>
</dbReference>